<evidence type="ECO:0000313" key="2">
    <source>
        <dbReference type="Proteomes" id="UP000593567"/>
    </source>
</evidence>
<evidence type="ECO:0000313" key="1">
    <source>
        <dbReference type="EMBL" id="KAF6029405.1"/>
    </source>
</evidence>
<dbReference type="PANTHER" id="PTHR23039">
    <property type="entry name" value="NANCE-HORAN SYNDROME PROTEIN"/>
    <property type="match status" value="1"/>
</dbReference>
<reference evidence="1" key="1">
    <citation type="submission" date="2020-06" db="EMBL/GenBank/DDBJ databases">
        <title>Draft genome of Bugula neritina, a colonial animal packing powerful symbionts and potential medicines.</title>
        <authorList>
            <person name="Rayko M."/>
        </authorList>
    </citation>
    <scope>NUCLEOTIDE SEQUENCE [LARGE SCALE GENOMIC DNA]</scope>
    <source>
        <strain evidence="1">Kwan_BN1</strain>
    </source>
</reference>
<keyword evidence="2" id="KW-1185">Reference proteome</keyword>
<sequence length="271" mass="30472">MPFVKRSIEPVNVRRGALKSSQNVSLGEEHEVIVNKSYTQILLQISQLANYANEIFKDLSQECQGVIARSHRLKSKVWEVEQKTRQLNVLETPLPESSLEEVGLSVRSEEPRQPEQEVSLFTAVSRPNSVQKLYSQAKVTPRAVYAALGPSGWKSAKNFCLTPVLKEPGETTYKLVKRQRSAYKIEYERNERLKPPRPRARSAAPRPRSCAGLLDYTQQAGKSVLPTPEENVLRSAKSQPSILVPIDTSATAFERFAQSRASLRNIQVCEL</sequence>
<organism evidence="1 2">
    <name type="scientific">Bugula neritina</name>
    <name type="common">Brown bryozoan</name>
    <name type="synonym">Sertularia neritina</name>
    <dbReference type="NCBI Taxonomy" id="10212"/>
    <lineage>
        <taxon>Eukaryota</taxon>
        <taxon>Metazoa</taxon>
        <taxon>Spiralia</taxon>
        <taxon>Lophotrochozoa</taxon>
        <taxon>Bryozoa</taxon>
        <taxon>Gymnolaemata</taxon>
        <taxon>Cheilostomatida</taxon>
        <taxon>Flustrina</taxon>
        <taxon>Buguloidea</taxon>
        <taxon>Bugulidae</taxon>
        <taxon>Bugula</taxon>
    </lineage>
</organism>
<dbReference type="PANTHER" id="PTHR23039:SF9">
    <property type="entry name" value="LOW QUALITY PROTEIN: NHS-LIKE PROTEIN 1"/>
    <property type="match status" value="1"/>
</dbReference>
<gene>
    <name evidence="1" type="ORF">EB796_012284</name>
</gene>
<protein>
    <submittedName>
        <fullName evidence="1">Uncharacterized protein</fullName>
    </submittedName>
</protein>
<proteinExistence type="predicted"/>
<dbReference type="EMBL" id="VXIV02001817">
    <property type="protein sequence ID" value="KAF6029405.1"/>
    <property type="molecule type" value="Genomic_DNA"/>
</dbReference>
<dbReference type="OrthoDB" id="1060785at2759"/>
<dbReference type="Proteomes" id="UP000593567">
    <property type="component" value="Unassembled WGS sequence"/>
</dbReference>
<accession>A0A7J7JU15</accession>
<dbReference type="GO" id="GO:0030154">
    <property type="term" value="P:cell differentiation"/>
    <property type="evidence" value="ECO:0007669"/>
    <property type="project" value="TreeGrafter"/>
</dbReference>
<dbReference type="Gene3D" id="1.20.5.340">
    <property type="match status" value="1"/>
</dbReference>
<name>A0A7J7JU15_BUGNE</name>
<comment type="caution">
    <text evidence="1">The sequence shown here is derived from an EMBL/GenBank/DDBJ whole genome shotgun (WGS) entry which is preliminary data.</text>
</comment>
<dbReference type="AlphaFoldDB" id="A0A7J7JU15"/>